<dbReference type="Gene3D" id="2.40.30.10">
    <property type="entry name" value="Translation factors"/>
    <property type="match status" value="1"/>
</dbReference>
<evidence type="ECO:0000259" key="1">
    <source>
        <dbReference type="PROSITE" id="PS51384"/>
    </source>
</evidence>
<dbReference type="Pfam" id="PF04954">
    <property type="entry name" value="SIP"/>
    <property type="match status" value="1"/>
</dbReference>
<dbReference type="RefSeq" id="WP_172161889.1">
    <property type="nucleotide sequence ID" value="NZ_CP053564.1"/>
</dbReference>
<dbReference type="SUPFAM" id="SSF63380">
    <property type="entry name" value="Riboflavin synthase domain-like"/>
    <property type="match status" value="1"/>
</dbReference>
<evidence type="ECO:0000313" key="2">
    <source>
        <dbReference type="EMBL" id="QJY48317.1"/>
    </source>
</evidence>
<reference evidence="2 3" key="1">
    <citation type="submission" date="2020-05" db="EMBL/GenBank/DDBJ databases">
        <authorList>
            <person name="Mo P."/>
        </authorList>
    </citation>
    <scope>NUCLEOTIDE SEQUENCE [LARGE SCALE GENOMIC DNA]</scope>
    <source>
        <strain evidence="2 3">Gen01</strain>
    </source>
</reference>
<dbReference type="Pfam" id="PF08021">
    <property type="entry name" value="FAD_binding_9"/>
    <property type="match status" value="1"/>
</dbReference>
<dbReference type="PANTHER" id="PTHR30157">
    <property type="entry name" value="FERRIC REDUCTASE, NADPH-DEPENDENT"/>
    <property type="match status" value="1"/>
</dbReference>
<dbReference type="PROSITE" id="PS51384">
    <property type="entry name" value="FAD_FR"/>
    <property type="match status" value="1"/>
</dbReference>
<organism evidence="2 3">
    <name type="scientific">Pseudonocardia broussonetiae</name>
    <dbReference type="NCBI Taxonomy" id="2736640"/>
    <lineage>
        <taxon>Bacteria</taxon>
        <taxon>Bacillati</taxon>
        <taxon>Actinomycetota</taxon>
        <taxon>Actinomycetes</taxon>
        <taxon>Pseudonocardiales</taxon>
        <taxon>Pseudonocardiaceae</taxon>
        <taxon>Pseudonocardia</taxon>
    </lineage>
</organism>
<protein>
    <submittedName>
        <fullName evidence="2">Siderophore-interacting protein</fullName>
    </submittedName>
</protein>
<dbReference type="FunFam" id="2.40.30.10:FF:000131">
    <property type="entry name" value="NADPH-dependent ferric siderophore reductase"/>
    <property type="match status" value="1"/>
</dbReference>
<sequence length="265" mass="28829">MPVYGRVEHVQQLTPHLVRVVLGGEGLDGFAAGDFTDHYVKLAFPPPGAPYEVPFDPAEVRATLPREQWPVLRTYTVRSWEDGKLAIDFVVHGDTGVAGPWAQAAKPGDLLVLRGPGGAFRPDPEADWHLMAGDESAVPAIAVSLARVPEGVPVHVFLEVDGPADEMELTSPGALSISWLHRDADPGAPDLLLRAVEKLEFPAGRVCAFVHGEAVATRALRKHLLGERAVPRADLSVSGYWRRTFTEDGWQSSKADWNREVEADV</sequence>
<name>A0A6M6JMY5_9PSEU</name>
<dbReference type="Proteomes" id="UP000505377">
    <property type="component" value="Chromosome"/>
</dbReference>
<dbReference type="InterPro" id="IPR039261">
    <property type="entry name" value="FNR_nucleotide-bd"/>
</dbReference>
<dbReference type="InterPro" id="IPR017927">
    <property type="entry name" value="FAD-bd_FR_type"/>
</dbReference>
<dbReference type="AlphaFoldDB" id="A0A6M6JMY5"/>
<accession>A0A6M6JMY5</accession>
<evidence type="ECO:0000313" key="3">
    <source>
        <dbReference type="Proteomes" id="UP000505377"/>
    </source>
</evidence>
<dbReference type="InterPro" id="IPR013113">
    <property type="entry name" value="SIP_FAD-bd"/>
</dbReference>
<dbReference type="CDD" id="cd06193">
    <property type="entry name" value="siderophore_interacting"/>
    <property type="match status" value="1"/>
</dbReference>
<dbReference type="EMBL" id="CP053564">
    <property type="protein sequence ID" value="QJY48317.1"/>
    <property type="molecule type" value="Genomic_DNA"/>
</dbReference>
<dbReference type="InterPro" id="IPR017938">
    <property type="entry name" value="Riboflavin_synthase-like_b-brl"/>
</dbReference>
<dbReference type="GO" id="GO:0016491">
    <property type="term" value="F:oxidoreductase activity"/>
    <property type="evidence" value="ECO:0007669"/>
    <property type="project" value="InterPro"/>
</dbReference>
<dbReference type="Gene3D" id="3.40.50.80">
    <property type="entry name" value="Nucleotide-binding domain of ferredoxin-NADP reductase (FNR) module"/>
    <property type="match status" value="1"/>
</dbReference>
<dbReference type="InterPro" id="IPR039374">
    <property type="entry name" value="SIP_fam"/>
</dbReference>
<proteinExistence type="predicted"/>
<keyword evidence="3" id="KW-1185">Reference proteome</keyword>
<dbReference type="InterPro" id="IPR007037">
    <property type="entry name" value="SIP_rossman_dom"/>
</dbReference>
<feature type="domain" description="FAD-binding FR-type" evidence="1">
    <location>
        <begin position="1"/>
        <end position="123"/>
    </location>
</feature>
<dbReference type="KEGG" id="pbro:HOP40_23070"/>
<dbReference type="PANTHER" id="PTHR30157:SF0">
    <property type="entry name" value="NADPH-DEPENDENT FERRIC-CHELATE REDUCTASE"/>
    <property type="match status" value="1"/>
</dbReference>
<gene>
    <name evidence="2" type="ORF">HOP40_23070</name>
</gene>